<evidence type="ECO:0000313" key="9">
    <source>
        <dbReference type="Proteomes" id="UP001262582"/>
    </source>
</evidence>
<evidence type="ECO:0000313" key="8">
    <source>
        <dbReference type="EMBL" id="MDT0677959.1"/>
    </source>
</evidence>
<evidence type="ECO:0000256" key="3">
    <source>
        <dbReference type="ARBA" id="ARBA00022729"/>
    </source>
</evidence>
<gene>
    <name evidence="8" type="ORF">RM539_15350</name>
</gene>
<dbReference type="SUPFAM" id="SSF48452">
    <property type="entry name" value="TPR-like"/>
    <property type="match status" value="1"/>
</dbReference>
<comment type="subcellular location">
    <subcellularLocation>
        <location evidence="1">Cell outer membrane</location>
    </subcellularLocation>
</comment>
<dbReference type="Gene3D" id="1.25.40.390">
    <property type="match status" value="1"/>
</dbReference>
<keyword evidence="3" id="KW-0732">Signal</keyword>
<dbReference type="EMBL" id="JAVRHK010000013">
    <property type="protein sequence ID" value="MDT0677959.1"/>
    <property type="molecule type" value="Genomic_DNA"/>
</dbReference>
<dbReference type="Proteomes" id="UP001262582">
    <property type="component" value="Unassembled WGS sequence"/>
</dbReference>
<evidence type="ECO:0000256" key="1">
    <source>
        <dbReference type="ARBA" id="ARBA00004442"/>
    </source>
</evidence>
<evidence type="ECO:0000256" key="5">
    <source>
        <dbReference type="ARBA" id="ARBA00023237"/>
    </source>
</evidence>
<dbReference type="RefSeq" id="WP_311504298.1">
    <property type="nucleotide sequence ID" value="NZ_JAVRHK010000013.1"/>
</dbReference>
<evidence type="ECO:0000256" key="2">
    <source>
        <dbReference type="ARBA" id="ARBA00006275"/>
    </source>
</evidence>
<organism evidence="8 9">
    <name type="scientific">Autumnicola musiva</name>
    <dbReference type="NCBI Taxonomy" id="3075589"/>
    <lineage>
        <taxon>Bacteria</taxon>
        <taxon>Pseudomonadati</taxon>
        <taxon>Bacteroidota</taxon>
        <taxon>Flavobacteriia</taxon>
        <taxon>Flavobacteriales</taxon>
        <taxon>Flavobacteriaceae</taxon>
        <taxon>Autumnicola</taxon>
    </lineage>
</organism>
<dbReference type="InterPro" id="IPR012944">
    <property type="entry name" value="SusD_RagB_dom"/>
</dbReference>
<dbReference type="InterPro" id="IPR011990">
    <property type="entry name" value="TPR-like_helical_dom_sf"/>
</dbReference>
<evidence type="ECO:0000259" key="7">
    <source>
        <dbReference type="Pfam" id="PF14322"/>
    </source>
</evidence>
<reference evidence="8 9" key="1">
    <citation type="submission" date="2023-09" db="EMBL/GenBank/DDBJ databases">
        <authorList>
            <person name="Rey-Velasco X."/>
        </authorList>
    </citation>
    <scope>NUCLEOTIDE SEQUENCE [LARGE SCALE GENOMIC DNA]</scope>
    <source>
        <strain evidence="8 9">F117</strain>
    </source>
</reference>
<comment type="similarity">
    <text evidence="2">Belongs to the SusD family.</text>
</comment>
<keyword evidence="9" id="KW-1185">Reference proteome</keyword>
<protein>
    <submittedName>
        <fullName evidence="8">RagB/SusD family nutrient uptake outer membrane protein</fullName>
    </submittedName>
</protein>
<dbReference type="InterPro" id="IPR033985">
    <property type="entry name" value="SusD-like_N"/>
</dbReference>
<name>A0ABU3D9D5_9FLAO</name>
<dbReference type="Pfam" id="PF07980">
    <property type="entry name" value="SusD_RagB"/>
    <property type="match status" value="1"/>
</dbReference>
<comment type="caution">
    <text evidence="8">The sequence shown here is derived from an EMBL/GenBank/DDBJ whole genome shotgun (WGS) entry which is preliminary data.</text>
</comment>
<dbReference type="Pfam" id="PF14322">
    <property type="entry name" value="SusD-like_3"/>
    <property type="match status" value="1"/>
</dbReference>
<feature type="domain" description="RagB/SusD" evidence="6">
    <location>
        <begin position="350"/>
        <end position="435"/>
    </location>
</feature>
<dbReference type="PROSITE" id="PS51257">
    <property type="entry name" value="PROKAR_LIPOPROTEIN"/>
    <property type="match status" value="1"/>
</dbReference>
<evidence type="ECO:0000259" key="6">
    <source>
        <dbReference type="Pfam" id="PF07980"/>
    </source>
</evidence>
<sequence length="477" mass="54519">MKLYIDKVLYKILLLILSVCTLGSCQDDFLEVIPKGQLIAEKVVDYDQMFYNLRLINISTANAQVPLSPEILAFEPYFSNEALRTQRLYRWEGLVYDDEENAGELENTMENLYIYNKIINEVLEATEGTEQKKLSLQAEAKAGRAWVYFLLVNYYGMPYNEETSSTDLGFPIITEADLTGTDFSRATVEENYQFIVQDLTEAIPNLPTNVESRFRFTQAAGKALLGRVYTFMGRFEEAHPMLNDALDQMGNMGIDVRLTDYNAGEQSNNLRVDTYPEILYGKQFNNSWASPYSVGSIAVKPEVMELYQETDLRFQLLYESTARDGKEYPVEGAYRKTVSSNTFFGVGVPEIYLFDAEVKCRLNDLAGAVEVLEDFRSHRMPPENAAVPADIASNREALLQFIFDERLREFAAQGFHWFDIRRLTVDPDIPTPVSDYTHTVYNADGSVKGEYQLTQERLVLRFPETVMDQNPNLINND</sequence>
<proteinExistence type="inferred from homology"/>
<feature type="domain" description="SusD-like N-terminal" evidence="7">
    <location>
        <begin position="28"/>
        <end position="229"/>
    </location>
</feature>
<keyword evidence="5" id="KW-0998">Cell outer membrane</keyword>
<evidence type="ECO:0000256" key="4">
    <source>
        <dbReference type="ARBA" id="ARBA00023136"/>
    </source>
</evidence>
<accession>A0ABU3D9D5</accession>
<keyword evidence="4" id="KW-0472">Membrane</keyword>